<feature type="transmembrane region" description="Helical" evidence="5">
    <location>
        <begin position="91"/>
        <end position="111"/>
    </location>
</feature>
<dbReference type="Pfam" id="PF01124">
    <property type="entry name" value="MAPEG"/>
    <property type="match status" value="1"/>
</dbReference>
<dbReference type="RefSeq" id="WP_077409541.1">
    <property type="nucleotide sequence ID" value="NZ_JBHRTS010000001.1"/>
</dbReference>
<keyword evidence="3 5" id="KW-1133">Transmembrane helix</keyword>
<dbReference type="SUPFAM" id="SSF161084">
    <property type="entry name" value="MAPEG domain-like"/>
    <property type="match status" value="1"/>
</dbReference>
<evidence type="ECO:0000256" key="3">
    <source>
        <dbReference type="ARBA" id="ARBA00022989"/>
    </source>
</evidence>
<evidence type="ECO:0000313" key="7">
    <source>
        <dbReference type="Proteomes" id="UP001595533"/>
    </source>
</evidence>
<feature type="transmembrane region" description="Helical" evidence="5">
    <location>
        <begin position="12"/>
        <end position="40"/>
    </location>
</feature>
<name>A0ABV7J3Z5_9GAMM</name>
<evidence type="ECO:0000256" key="1">
    <source>
        <dbReference type="ARBA" id="ARBA00004370"/>
    </source>
</evidence>
<keyword evidence="4 5" id="KW-0472">Membrane</keyword>
<keyword evidence="2 5" id="KW-0812">Transmembrane</keyword>
<protein>
    <submittedName>
        <fullName evidence="6">MAPEG family protein</fullName>
    </submittedName>
</protein>
<proteinExistence type="predicted"/>
<evidence type="ECO:0000313" key="6">
    <source>
        <dbReference type="EMBL" id="MFC3192875.1"/>
    </source>
</evidence>
<evidence type="ECO:0000256" key="2">
    <source>
        <dbReference type="ARBA" id="ARBA00022692"/>
    </source>
</evidence>
<dbReference type="InterPro" id="IPR001129">
    <property type="entry name" value="Membr-assoc_MAPEG"/>
</dbReference>
<evidence type="ECO:0000256" key="5">
    <source>
        <dbReference type="SAM" id="Phobius"/>
    </source>
</evidence>
<reference evidence="7" key="1">
    <citation type="journal article" date="2019" name="Int. J. Syst. Evol. Microbiol.">
        <title>The Global Catalogue of Microorganisms (GCM) 10K type strain sequencing project: providing services to taxonomists for standard genome sequencing and annotation.</title>
        <authorList>
            <consortium name="The Broad Institute Genomics Platform"/>
            <consortium name="The Broad Institute Genome Sequencing Center for Infectious Disease"/>
            <person name="Wu L."/>
            <person name="Ma J."/>
        </authorList>
    </citation>
    <scope>NUCLEOTIDE SEQUENCE [LARGE SCALE GENOMIC DNA]</scope>
    <source>
        <strain evidence="7">KCTC 42953</strain>
    </source>
</reference>
<sequence>MNPIFTTGSLEAYLPALVSLALLCLMVVIQSLLSAPLAFLRNEQAPGMPLQGDHSLLSFRVLRTHANSAESLAPFGLTLLLAISVNASVQWVNGLAMAHVAFRLLFWLIYYSGIGKVAGGPRTLSFVGGLSCNLILIIMVFTTMFY</sequence>
<evidence type="ECO:0000256" key="4">
    <source>
        <dbReference type="ARBA" id="ARBA00023136"/>
    </source>
</evidence>
<comment type="caution">
    <text evidence="6">The sequence shown here is derived from an EMBL/GenBank/DDBJ whole genome shotgun (WGS) entry which is preliminary data.</text>
</comment>
<gene>
    <name evidence="6" type="ORF">ACFODZ_01350</name>
</gene>
<dbReference type="InterPro" id="IPR023352">
    <property type="entry name" value="MAPEG-like_dom_sf"/>
</dbReference>
<dbReference type="Proteomes" id="UP001595533">
    <property type="component" value="Unassembled WGS sequence"/>
</dbReference>
<accession>A0ABV7J3Z5</accession>
<dbReference type="EMBL" id="JBHRTS010000001">
    <property type="protein sequence ID" value="MFC3192875.1"/>
    <property type="molecule type" value="Genomic_DNA"/>
</dbReference>
<dbReference type="Gene3D" id="1.20.120.550">
    <property type="entry name" value="Membrane associated eicosanoid/glutathione metabolism-like domain"/>
    <property type="match status" value="1"/>
</dbReference>
<keyword evidence="7" id="KW-1185">Reference proteome</keyword>
<comment type="subcellular location">
    <subcellularLocation>
        <location evidence="1">Membrane</location>
    </subcellularLocation>
</comment>
<organism evidence="6 7">
    <name type="scientific">Marinicella sediminis</name>
    <dbReference type="NCBI Taxonomy" id="1792834"/>
    <lineage>
        <taxon>Bacteria</taxon>
        <taxon>Pseudomonadati</taxon>
        <taxon>Pseudomonadota</taxon>
        <taxon>Gammaproteobacteria</taxon>
        <taxon>Lysobacterales</taxon>
        <taxon>Marinicellaceae</taxon>
        <taxon>Marinicella</taxon>
    </lineage>
</organism>
<feature type="transmembrane region" description="Helical" evidence="5">
    <location>
        <begin position="123"/>
        <end position="145"/>
    </location>
</feature>